<dbReference type="Pfam" id="PF00069">
    <property type="entry name" value="Pkinase"/>
    <property type="match status" value="1"/>
</dbReference>
<dbReference type="InterPro" id="IPR050235">
    <property type="entry name" value="CK1_Ser-Thr_kinase"/>
</dbReference>
<organism evidence="13 14">
    <name type="scientific">Mycena venus</name>
    <dbReference type="NCBI Taxonomy" id="2733690"/>
    <lineage>
        <taxon>Eukaryota</taxon>
        <taxon>Fungi</taxon>
        <taxon>Dikarya</taxon>
        <taxon>Basidiomycota</taxon>
        <taxon>Agaricomycotina</taxon>
        <taxon>Agaricomycetes</taxon>
        <taxon>Agaricomycetidae</taxon>
        <taxon>Agaricales</taxon>
        <taxon>Marasmiineae</taxon>
        <taxon>Mycenaceae</taxon>
        <taxon>Mycena</taxon>
    </lineage>
</organism>
<evidence type="ECO:0000313" key="14">
    <source>
        <dbReference type="Proteomes" id="UP000620124"/>
    </source>
</evidence>
<comment type="catalytic activity">
    <reaction evidence="9">
        <text>L-seryl-[protein] + ATP = O-phospho-L-seryl-[protein] + ADP + H(+)</text>
        <dbReference type="Rhea" id="RHEA:17989"/>
        <dbReference type="Rhea" id="RHEA-COMP:9863"/>
        <dbReference type="Rhea" id="RHEA-COMP:11604"/>
        <dbReference type="ChEBI" id="CHEBI:15378"/>
        <dbReference type="ChEBI" id="CHEBI:29999"/>
        <dbReference type="ChEBI" id="CHEBI:30616"/>
        <dbReference type="ChEBI" id="CHEBI:83421"/>
        <dbReference type="ChEBI" id="CHEBI:456216"/>
        <dbReference type="EC" id="2.7.11.1"/>
    </reaction>
</comment>
<feature type="domain" description="Protein kinase" evidence="12">
    <location>
        <begin position="28"/>
        <end position="298"/>
    </location>
</feature>
<comment type="caution">
    <text evidence="13">The sequence shown here is derived from an EMBL/GenBank/DDBJ whole genome shotgun (WGS) entry which is preliminary data.</text>
</comment>
<evidence type="ECO:0000256" key="9">
    <source>
        <dbReference type="ARBA" id="ARBA00048679"/>
    </source>
</evidence>
<feature type="compositionally biased region" description="Basic and acidic residues" evidence="11">
    <location>
        <begin position="346"/>
        <end position="362"/>
    </location>
</feature>
<dbReference type="EC" id="2.7.11.1" evidence="2"/>
<name>A0A8H6WXE6_9AGAR</name>
<evidence type="ECO:0000256" key="8">
    <source>
        <dbReference type="ARBA" id="ARBA00047899"/>
    </source>
</evidence>
<evidence type="ECO:0000259" key="12">
    <source>
        <dbReference type="PROSITE" id="PS50011"/>
    </source>
</evidence>
<dbReference type="OrthoDB" id="5800476at2759"/>
<evidence type="ECO:0000256" key="5">
    <source>
        <dbReference type="ARBA" id="ARBA00022741"/>
    </source>
</evidence>
<dbReference type="InterPro" id="IPR011009">
    <property type="entry name" value="Kinase-like_dom_sf"/>
</dbReference>
<feature type="compositionally biased region" description="Low complexity" evidence="11">
    <location>
        <begin position="9"/>
        <end position="20"/>
    </location>
</feature>
<proteinExistence type="inferred from homology"/>
<evidence type="ECO:0000256" key="3">
    <source>
        <dbReference type="ARBA" id="ARBA00022527"/>
    </source>
</evidence>
<dbReference type="PANTHER" id="PTHR11909">
    <property type="entry name" value="CASEIN KINASE-RELATED"/>
    <property type="match status" value="1"/>
</dbReference>
<dbReference type="InterPro" id="IPR008271">
    <property type="entry name" value="Ser/Thr_kinase_AS"/>
</dbReference>
<evidence type="ECO:0000256" key="6">
    <source>
        <dbReference type="ARBA" id="ARBA00022777"/>
    </source>
</evidence>
<dbReference type="InterPro" id="IPR017441">
    <property type="entry name" value="Protein_kinase_ATP_BS"/>
</dbReference>
<keyword evidence="5 10" id="KW-0547">Nucleotide-binding</keyword>
<accession>A0A8H6WXE6</accession>
<keyword evidence="6 13" id="KW-0418">Kinase</keyword>
<dbReference type="PROSITE" id="PS00107">
    <property type="entry name" value="PROTEIN_KINASE_ATP"/>
    <property type="match status" value="1"/>
</dbReference>
<dbReference type="SMART" id="SM00220">
    <property type="entry name" value="S_TKc"/>
    <property type="match status" value="1"/>
</dbReference>
<reference evidence="13" key="1">
    <citation type="submission" date="2020-05" db="EMBL/GenBank/DDBJ databases">
        <title>Mycena genomes resolve the evolution of fungal bioluminescence.</title>
        <authorList>
            <person name="Tsai I.J."/>
        </authorList>
    </citation>
    <scope>NUCLEOTIDE SEQUENCE</scope>
    <source>
        <strain evidence="13">CCC161011</strain>
    </source>
</reference>
<dbReference type="FunFam" id="1.10.510.10:FF:000160">
    <property type="entry name" value="Casein kinase I 1"/>
    <property type="match status" value="1"/>
</dbReference>
<evidence type="ECO:0000256" key="2">
    <source>
        <dbReference type="ARBA" id="ARBA00012513"/>
    </source>
</evidence>
<dbReference type="GO" id="GO:0005524">
    <property type="term" value="F:ATP binding"/>
    <property type="evidence" value="ECO:0007669"/>
    <property type="project" value="UniProtKB-UniRule"/>
</dbReference>
<dbReference type="GO" id="GO:0000324">
    <property type="term" value="C:fungal-type vacuole"/>
    <property type="evidence" value="ECO:0007669"/>
    <property type="project" value="UniProtKB-ARBA"/>
</dbReference>
<sequence>MSTPHVIASSSSHPPTSTTSNGIVGNHYRVGKKIGEGSFGVVFEGTKMLANTPVAIKFEPRKSDAPQLRDEFRSYRTLNGTPGVPQVHHFGQEGLHNVLVIDLLGPNLEDLFDMCGRKFTVKTVCMAAKQMVTRVQAIHEKSLIYRDIKPDNFLIGVPGTKNANTIHVIDFGMAKHYRDPKTKVHIPYRERKSLSGTARYMSINTHLGREQSRRDDLESLGHVFMYFLRGGLPWQGLRAATNKQKYEKIGEKKQTTPIVELCEGFPEEFGIYMNYVRKLGFEETPDYDFLRELFTKVLKSAGEQEDLIFDWMLLNGGKGWEASKSHSTPSALLAQAHANASSPHGQRAEREHRRERDRERAHRTSRQVQDSASPSQPLVLTPPTAHVNKTRRTAGTRDGPQRENSNGNIGSVQPLAPTRRTSQQQNSTTVLAPHPLCRRAQWKRVRQRQHGPDRATAGLGVNGNVLNGNGSESFLYGQQQQGSAIAVGGTARGMGVYDQMERVGEQDEGGHGRKGFWAALCCRA</sequence>
<dbReference type="PROSITE" id="PS50011">
    <property type="entry name" value="PROTEIN_KINASE_DOM"/>
    <property type="match status" value="1"/>
</dbReference>
<evidence type="ECO:0000256" key="1">
    <source>
        <dbReference type="ARBA" id="ARBA00005926"/>
    </source>
</evidence>
<gene>
    <name evidence="13" type="ORF">MVEN_02465300</name>
</gene>
<dbReference type="PROSITE" id="PS00108">
    <property type="entry name" value="PROTEIN_KINASE_ST"/>
    <property type="match status" value="1"/>
</dbReference>
<dbReference type="AlphaFoldDB" id="A0A8H6WXE6"/>
<evidence type="ECO:0000256" key="11">
    <source>
        <dbReference type="SAM" id="MobiDB-lite"/>
    </source>
</evidence>
<feature type="region of interest" description="Disordered" evidence="11">
    <location>
        <begin position="336"/>
        <end position="428"/>
    </location>
</feature>
<keyword evidence="4" id="KW-0808">Transferase</keyword>
<comment type="catalytic activity">
    <reaction evidence="8">
        <text>L-threonyl-[protein] + ATP = O-phospho-L-threonyl-[protein] + ADP + H(+)</text>
        <dbReference type="Rhea" id="RHEA:46608"/>
        <dbReference type="Rhea" id="RHEA-COMP:11060"/>
        <dbReference type="Rhea" id="RHEA-COMP:11605"/>
        <dbReference type="ChEBI" id="CHEBI:15378"/>
        <dbReference type="ChEBI" id="CHEBI:30013"/>
        <dbReference type="ChEBI" id="CHEBI:30616"/>
        <dbReference type="ChEBI" id="CHEBI:61977"/>
        <dbReference type="ChEBI" id="CHEBI:456216"/>
        <dbReference type="EC" id="2.7.11.1"/>
    </reaction>
</comment>
<dbReference type="Gene3D" id="1.10.510.10">
    <property type="entry name" value="Transferase(Phosphotransferase) domain 1"/>
    <property type="match status" value="1"/>
</dbReference>
<evidence type="ECO:0000256" key="10">
    <source>
        <dbReference type="PROSITE-ProRule" id="PRU10141"/>
    </source>
</evidence>
<evidence type="ECO:0000313" key="13">
    <source>
        <dbReference type="EMBL" id="KAF7330274.1"/>
    </source>
</evidence>
<feature type="region of interest" description="Disordered" evidence="11">
    <location>
        <begin position="1"/>
        <end position="25"/>
    </location>
</feature>
<dbReference type="Proteomes" id="UP000620124">
    <property type="component" value="Unassembled WGS sequence"/>
</dbReference>
<evidence type="ECO:0000256" key="4">
    <source>
        <dbReference type="ARBA" id="ARBA00022679"/>
    </source>
</evidence>
<dbReference type="EMBL" id="JACAZI010000033">
    <property type="protein sequence ID" value="KAF7330274.1"/>
    <property type="molecule type" value="Genomic_DNA"/>
</dbReference>
<feature type="compositionally biased region" description="Polar residues" evidence="11">
    <location>
        <begin position="402"/>
        <end position="411"/>
    </location>
</feature>
<evidence type="ECO:0000256" key="7">
    <source>
        <dbReference type="ARBA" id="ARBA00022840"/>
    </source>
</evidence>
<dbReference type="GO" id="GO:0004674">
    <property type="term" value="F:protein serine/threonine kinase activity"/>
    <property type="evidence" value="ECO:0007669"/>
    <property type="project" value="UniProtKB-KW"/>
</dbReference>
<keyword evidence="3" id="KW-0723">Serine/threonine-protein kinase</keyword>
<keyword evidence="7 10" id="KW-0067">ATP-binding</keyword>
<dbReference type="InterPro" id="IPR000719">
    <property type="entry name" value="Prot_kinase_dom"/>
</dbReference>
<feature type="compositionally biased region" description="Polar residues" evidence="11">
    <location>
        <begin position="366"/>
        <end position="378"/>
    </location>
</feature>
<feature type="compositionally biased region" description="Low complexity" evidence="11">
    <location>
        <begin position="418"/>
        <end position="428"/>
    </location>
</feature>
<dbReference type="CDD" id="cd14127">
    <property type="entry name" value="STKc_CK1_fungal"/>
    <property type="match status" value="1"/>
</dbReference>
<keyword evidence="14" id="KW-1185">Reference proteome</keyword>
<dbReference type="SUPFAM" id="SSF56112">
    <property type="entry name" value="Protein kinase-like (PK-like)"/>
    <property type="match status" value="1"/>
</dbReference>
<feature type="binding site" evidence="10">
    <location>
        <position position="57"/>
    </location>
    <ligand>
        <name>ATP</name>
        <dbReference type="ChEBI" id="CHEBI:30616"/>
    </ligand>
</feature>
<protein>
    <recommendedName>
        <fullName evidence="2">non-specific serine/threonine protein kinase</fullName>
        <ecNumber evidence="2">2.7.11.1</ecNumber>
    </recommendedName>
</protein>
<comment type="similarity">
    <text evidence="1">Belongs to the protein kinase superfamily. CK1 Ser/Thr protein kinase family. Casein kinase I subfamily.</text>
</comment>